<dbReference type="GeneID" id="36537392"/>
<dbReference type="Proteomes" id="UP000234474">
    <property type="component" value="Unassembled WGS sequence"/>
</dbReference>
<evidence type="ECO:0000313" key="3">
    <source>
        <dbReference type="Proteomes" id="UP000234474"/>
    </source>
</evidence>
<organism evidence="2 3">
    <name type="scientific">Aspergillus novofumigatus (strain IBT 16806)</name>
    <dbReference type="NCBI Taxonomy" id="1392255"/>
    <lineage>
        <taxon>Eukaryota</taxon>
        <taxon>Fungi</taxon>
        <taxon>Dikarya</taxon>
        <taxon>Ascomycota</taxon>
        <taxon>Pezizomycotina</taxon>
        <taxon>Eurotiomycetes</taxon>
        <taxon>Eurotiomycetidae</taxon>
        <taxon>Eurotiales</taxon>
        <taxon>Aspergillaceae</taxon>
        <taxon>Aspergillus</taxon>
        <taxon>Aspergillus subgen. Fumigati</taxon>
    </lineage>
</organism>
<protein>
    <recommendedName>
        <fullName evidence="1">Alpha/beta hydrolase fold-3 domain-containing protein</fullName>
    </recommendedName>
</protein>
<reference evidence="3" key="1">
    <citation type="journal article" date="2018" name="Proc. Natl. Acad. Sci. U.S.A.">
        <title>Linking secondary metabolites to gene clusters through genome sequencing of six diverse Aspergillus species.</title>
        <authorList>
            <person name="Kaerboelling I."/>
            <person name="Vesth T.C."/>
            <person name="Frisvad J.C."/>
            <person name="Nybo J.L."/>
            <person name="Theobald S."/>
            <person name="Kuo A."/>
            <person name="Bowyer P."/>
            <person name="Matsuda Y."/>
            <person name="Mondo S."/>
            <person name="Lyhne E.K."/>
            <person name="Kogle M.E."/>
            <person name="Clum A."/>
            <person name="Lipzen A."/>
            <person name="Salamov A."/>
            <person name="Ngan C.Y."/>
            <person name="Daum C."/>
            <person name="Chiniquy J."/>
            <person name="Barry K."/>
            <person name="LaButti K."/>
            <person name="Haridas S."/>
            <person name="Simmons B.A."/>
            <person name="Magnuson J.K."/>
            <person name="Mortensen U.H."/>
            <person name="Larsen T.O."/>
            <person name="Grigoriev I.V."/>
            <person name="Baker S.E."/>
            <person name="Andersen M.R."/>
        </authorList>
    </citation>
    <scope>NUCLEOTIDE SEQUENCE [LARGE SCALE GENOMIC DNA]</scope>
    <source>
        <strain evidence="3">IBT 16806</strain>
    </source>
</reference>
<dbReference type="Gene3D" id="3.40.50.1820">
    <property type="entry name" value="alpha/beta hydrolase"/>
    <property type="match status" value="2"/>
</dbReference>
<dbReference type="GO" id="GO:0016787">
    <property type="term" value="F:hydrolase activity"/>
    <property type="evidence" value="ECO:0007669"/>
    <property type="project" value="InterPro"/>
</dbReference>
<evidence type="ECO:0000259" key="1">
    <source>
        <dbReference type="Pfam" id="PF07859"/>
    </source>
</evidence>
<dbReference type="Pfam" id="PF07859">
    <property type="entry name" value="Abhydrolase_3"/>
    <property type="match status" value="2"/>
</dbReference>
<feature type="domain" description="Alpha/beta hydrolase fold-3" evidence="1">
    <location>
        <begin position="80"/>
        <end position="147"/>
    </location>
</feature>
<sequence length="165" mass="18680">MIMGDCFCILSSLLNFICEHNTIYTIIVYHLAPKHPYPALIEDCYAGLVWVHKHTEELRINLTCIMINGLLAGAGLADRNANIAGWNVYLGDCKGSDDVSIYAAPIRATNLTGLPPAYIDIRSTEIFRNEDVQYAQNMWSDGMQSQLSIMARKVRLDWLRRILFI</sequence>
<dbReference type="OrthoDB" id="433474at2759"/>
<dbReference type="STRING" id="1392255.A0A2I1C169"/>
<comment type="caution">
    <text evidence="2">The sequence shown here is derived from an EMBL/GenBank/DDBJ whole genome shotgun (WGS) entry which is preliminary data.</text>
</comment>
<accession>A0A2I1C169</accession>
<dbReference type="InterPro" id="IPR029058">
    <property type="entry name" value="AB_hydrolase_fold"/>
</dbReference>
<name>A0A2I1C169_ASPN1</name>
<dbReference type="AlphaFoldDB" id="A0A2I1C169"/>
<proteinExistence type="predicted"/>
<dbReference type="RefSeq" id="XP_024679940.1">
    <property type="nucleotide sequence ID" value="XM_024830066.1"/>
</dbReference>
<dbReference type="InterPro" id="IPR013094">
    <property type="entry name" value="AB_hydrolase_3"/>
</dbReference>
<evidence type="ECO:0000313" key="2">
    <source>
        <dbReference type="EMBL" id="PKX91345.1"/>
    </source>
</evidence>
<dbReference type="SUPFAM" id="SSF53474">
    <property type="entry name" value="alpha/beta-Hydrolases"/>
    <property type="match status" value="1"/>
</dbReference>
<keyword evidence="3" id="KW-1185">Reference proteome</keyword>
<feature type="domain" description="Alpha/beta hydrolase fold-3" evidence="1">
    <location>
        <begin position="21"/>
        <end position="79"/>
    </location>
</feature>
<dbReference type="VEuPathDB" id="FungiDB:P174DRAFT_461939"/>
<gene>
    <name evidence="2" type="ORF">P174DRAFT_461939</name>
</gene>
<dbReference type="EMBL" id="MSZS01000006">
    <property type="protein sequence ID" value="PKX91345.1"/>
    <property type="molecule type" value="Genomic_DNA"/>
</dbReference>